<keyword evidence="13" id="KW-1185">Reference proteome</keyword>
<feature type="compositionally biased region" description="Basic and acidic residues" evidence="9">
    <location>
        <begin position="872"/>
        <end position="882"/>
    </location>
</feature>
<feature type="compositionally biased region" description="Basic residues" evidence="9">
    <location>
        <begin position="854"/>
        <end position="871"/>
    </location>
</feature>
<accession>A0AAD9L318</accession>
<dbReference type="SMART" id="SM01381">
    <property type="entry name" value="7TM_GPCR_Srsx"/>
    <property type="match status" value="1"/>
</dbReference>
<evidence type="ECO:0000313" key="13">
    <source>
        <dbReference type="Proteomes" id="UP001209878"/>
    </source>
</evidence>
<reference evidence="12" key="1">
    <citation type="journal article" date="2023" name="Mol. Biol. Evol.">
        <title>Third-Generation Sequencing Reveals the Adaptive Role of the Epigenome in Three Deep-Sea Polychaetes.</title>
        <authorList>
            <person name="Perez M."/>
            <person name="Aroh O."/>
            <person name="Sun Y."/>
            <person name="Lan Y."/>
            <person name="Juniper S.K."/>
            <person name="Young C.R."/>
            <person name="Angers B."/>
            <person name="Qian P.Y."/>
        </authorList>
    </citation>
    <scope>NUCLEOTIDE SEQUENCE</scope>
    <source>
        <strain evidence="12">R07B-5</strain>
    </source>
</reference>
<dbReference type="EMBL" id="JAODUO010000394">
    <property type="protein sequence ID" value="KAK2181498.1"/>
    <property type="molecule type" value="Genomic_DNA"/>
</dbReference>
<keyword evidence="8" id="KW-0807">Transducer</keyword>
<dbReference type="CDD" id="cd00637">
    <property type="entry name" value="7tm_classA_rhodopsin-like"/>
    <property type="match status" value="1"/>
</dbReference>
<comment type="subcellular location">
    <subcellularLocation>
        <location evidence="1">Cell membrane</location>
        <topology evidence="1">Multi-pass membrane protein</topology>
    </subcellularLocation>
</comment>
<feature type="region of interest" description="Disordered" evidence="9">
    <location>
        <begin position="854"/>
        <end position="882"/>
    </location>
</feature>
<feature type="transmembrane region" description="Helical" evidence="10">
    <location>
        <begin position="65"/>
        <end position="89"/>
    </location>
</feature>
<dbReference type="GO" id="GO:0005886">
    <property type="term" value="C:plasma membrane"/>
    <property type="evidence" value="ECO:0007669"/>
    <property type="project" value="UniProtKB-SubCell"/>
</dbReference>
<feature type="compositionally biased region" description="Basic residues" evidence="9">
    <location>
        <begin position="715"/>
        <end position="724"/>
    </location>
</feature>
<evidence type="ECO:0000256" key="6">
    <source>
        <dbReference type="ARBA" id="ARBA00023136"/>
    </source>
</evidence>
<evidence type="ECO:0000256" key="3">
    <source>
        <dbReference type="ARBA" id="ARBA00022692"/>
    </source>
</evidence>
<organism evidence="12 13">
    <name type="scientific">Ridgeia piscesae</name>
    <name type="common">Tubeworm</name>
    <dbReference type="NCBI Taxonomy" id="27915"/>
    <lineage>
        <taxon>Eukaryota</taxon>
        <taxon>Metazoa</taxon>
        <taxon>Spiralia</taxon>
        <taxon>Lophotrochozoa</taxon>
        <taxon>Annelida</taxon>
        <taxon>Polychaeta</taxon>
        <taxon>Sedentaria</taxon>
        <taxon>Canalipalpata</taxon>
        <taxon>Sabellida</taxon>
        <taxon>Siboglinidae</taxon>
        <taxon>Ridgeia</taxon>
    </lineage>
</organism>
<feature type="compositionally biased region" description="Polar residues" evidence="9">
    <location>
        <begin position="562"/>
        <end position="574"/>
    </location>
</feature>
<dbReference type="PRINTS" id="PR00237">
    <property type="entry name" value="GPCRRHODOPSN"/>
</dbReference>
<name>A0AAD9L318_RIDPI</name>
<evidence type="ECO:0000256" key="8">
    <source>
        <dbReference type="ARBA" id="ARBA00023224"/>
    </source>
</evidence>
<feature type="region of interest" description="Disordered" evidence="9">
    <location>
        <begin position="549"/>
        <end position="653"/>
    </location>
</feature>
<dbReference type="InterPro" id="IPR000276">
    <property type="entry name" value="GPCR_Rhodpsn"/>
</dbReference>
<feature type="transmembrane region" description="Helical" evidence="10">
    <location>
        <begin position="28"/>
        <end position="53"/>
    </location>
</feature>
<sequence>MAANNGWHSQGCNLTDEGAPYWNLPQTVLLSMSLTIIMLVAIVGNVMVIVVIVQHRGMRTRTNVFLCNLAVTDLLTALLDMPFSLLTILNGRWTAGHTLCQFNGFAMPLFFVASIHTLMYISIHKYVSIKRPFSDVLTHRRILLLIAAVWFWAVLVGYLTIHGLNHVCYKPNTAQCGPMYPHNMRNYIHYALVTTTCYLVPFTVMAFCYGGIFRAIRAHSRRMAVHSTTTKDVIFMQQRRIMITLFVVLVTFVICWTPYIVYSIHTFFEPDKLHTDPLENPLSYWFGYLNCALNPLIYAWRSPAFREGYRLLMCRGRPMEHSSDGAFKRESDSQLLDTRFNRFRCFLKQSLRGNLHGSGSLMGSGMEGYLLGSRRSSLTSFANLLLFPKSRSLSTSSLPGNFHYSVAPLNDNNTMTKVALIGGIPVLVKNGKIVCYRNPNDNIRRRTPNPVYYPESMRQGRPTENGLDIPVIKTEMVYGENAALDEDVEPGESPEQDYDQLRRICEASHDAEDAAPKTFAERKPSVTIEIDGASDDVIEDDIFHDVTNSATPSMYNDHCRSSDNVSVSRANSDMSLAHAPPDTEPPMSHSNRGLKKRQPSLLQRLFSKKRPRKDHLAVAGLTKASSSESSLTKRGSGSEQETPTTARQTMHDYDFKSLRQKFTLSRSRHACSVIDKRGPNSLLTLGLSQMTKASSDTCLGKRNKDDNRKGDKRDKKSRHARKHGHDTSSDDPFLNSDWLLEEMLQRGEGAPRRPIRCPSIEKLDDAHHSKSVSRVRCQSQKVKSHNRRGSFQRHSISDITEACTITTEDVQPGTGETVFVAADLRHLAEVGLWRSASDPCLTFEKIKEKAVHRAHAKNWGQKKKTAVKKPQKTPEPKPHKYHDAHLSTGGIELETSSGVFCSPHISDDEYEVVGDVTVETCACQKRKYVGVIGARPGMFS</sequence>
<dbReference type="SUPFAM" id="SSF81321">
    <property type="entry name" value="Family A G protein-coupled receptor-like"/>
    <property type="match status" value="1"/>
</dbReference>
<evidence type="ECO:0000256" key="2">
    <source>
        <dbReference type="ARBA" id="ARBA00022475"/>
    </source>
</evidence>
<dbReference type="PANTHER" id="PTHR22752:SF14">
    <property type="entry name" value="G-PROTEIN COUPLED RECEPTORS FAMILY 1 PROFILE DOMAIN-CONTAINING PROTEIN"/>
    <property type="match status" value="1"/>
</dbReference>
<feature type="region of interest" description="Disordered" evidence="9">
    <location>
        <begin position="693"/>
        <end position="732"/>
    </location>
</feature>
<comment type="caution">
    <text evidence="12">The sequence shown here is derived from an EMBL/GenBank/DDBJ whole genome shotgun (WGS) entry which is preliminary data.</text>
</comment>
<keyword evidence="6 10" id="KW-0472">Membrane</keyword>
<feature type="transmembrane region" description="Helical" evidence="10">
    <location>
        <begin position="142"/>
        <end position="161"/>
    </location>
</feature>
<dbReference type="PANTHER" id="PTHR22752">
    <property type="entry name" value="G PROTEIN-COUPLED RECEPTOR"/>
    <property type="match status" value="1"/>
</dbReference>
<dbReference type="InterPro" id="IPR017452">
    <property type="entry name" value="GPCR_Rhodpsn_7TM"/>
</dbReference>
<evidence type="ECO:0000256" key="4">
    <source>
        <dbReference type="ARBA" id="ARBA00022989"/>
    </source>
</evidence>
<dbReference type="AlphaFoldDB" id="A0AAD9L318"/>
<keyword evidence="7" id="KW-0675">Receptor</keyword>
<feature type="compositionally biased region" description="Basic and acidic residues" evidence="9">
    <location>
        <begin position="702"/>
        <end position="714"/>
    </location>
</feature>
<evidence type="ECO:0000256" key="9">
    <source>
        <dbReference type="SAM" id="MobiDB-lite"/>
    </source>
</evidence>
<protein>
    <recommendedName>
        <fullName evidence="11">G-protein coupled receptors family 1 profile domain-containing protein</fullName>
    </recommendedName>
</protein>
<keyword evidence="2" id="KW-1003">Cell membrane</keyword>
<dbReference type="Pfam" id="PF00001">
    <property type="entry name" value="7tm_1"/>
    <property type="match status" value="1"/>
</dbReference>
<dbReference type="Proteomes" id="UP001209878">
    <property type="component" value="Unassembled WGS sequence"/>
</dbReference>
<feature type="compositionally biased region" description="Polar residues" evidence="9">
    <location>
        <begin position="623"/>
        <end position="648"/>
    </location>
</feature>
<keyword evidence="5" id="KW-0297">G-protein coupled receptor</keyword>
<dbReference type="GO" id="GO:0004930">
    <property type="term" value="F:G protein-coupled receptor activity"/>
    <property type="evidence" value="ECO:0007669"/>
    <property type="project" value="UniProtKB-KW"/>
</dbReference>
<evidence type="ECO:0000256" key="7">
    <source>
        <dbReference type="ARBA" id="ARBA00023170"/>
    </source>
</evidence>
<evidence type="ECO:0000256" key="10">
    <source>
        <dbReference type="SAM" id="Phobius"/>
    </source>
</evidence>
<feature type="transmembrane region" description="Helical" evidence="10">
    <location>
        <begin position="241"/>
        <end position="262"/>
    </location>
</feature>
<feature type="transmembrane region" description="Helical" evidence="10">
    <location>
        <begin position="101"/>
        <end position="121"/>
    </location>
</feature>
<dbReference type="PROSITE" id="PS50262">
    <property type="entry name" value="G_PROTEIN_RECEP_F1_2"/>
    <property type="match status" value="1"/>
</dbReference>
<gene>
    <name evidence="12" type="ORF">NP493_394g01014</name>
</gene>
<keyword evidence="3 10" id="KW-0812">Transmembrane</keyword>
<evidence type="ECO:0000313" key="12">
    <source>
        <dbReference type="EMBL" id="KAK2181498.1"/>
    </source>
</evidence>
<proteinExistence type="predicted"/>
<evidence type="ECO:0000259" key="11">
    <source>
        <dbReference type="PROSITE" id="PS50262"/>
    </source>
</evidence>
<dbReference type="Gene3D" id="1.20.1070.10">
    <property type="entry name" value="Rhodopsin 7-helix transmembrane proteins"/>
    <property type="match status" value="1"/>
</dbReference>
<keyword evidence="4 10" id="KW-1133">Transmembrane helix</keyword>
<feature type="region of interest" description="Disordered" evidence="9">
    <location>
        <begin position="446"/>
        <end position="466"/>
    </location>
</feature>
<feature type="domain" description="G-protein coupled receptors family 1 profile" evidence="11">
    <location>
        <begin position="44"/>
        <end position="298"/>
    </location>
</feature>
<evidence type="ECO:0000256" key="1">
    <source>
        <dbReference type="ARBA" id="ARBA00004651"/>
    </source>
</evidence>
<feature type="transmembrane region" description="Helical" evidence="10">
    <location>
        <begin position="187"/>
        <end position="213"/>
    </location>
</feature>
<evidence type="ECO:0000256" key="5">
    <source>
        <dbReference type="ARBA" id="ARBA00023040"/>
    </source>
</evidence>